<organism evidence="1 2">
    <name type="scientific">Prunus dulcis</name>
    <name type="common">Almond</name>
    <name type="synonym">Amygdalus dulcis</name>
    <dbReference type="NCBI Taxonomy" id="3755"/>
    <lineage>
        <taxon>Eukaryota</taxon>
        <taxon>Viridiplantae</taxon>
        <taxon>Streptophyta</taxon>
        <taxon>Embryophyta</taxon>
        <taxon>Tracheophyta</taxon>
        <taxon>Spermatophyta</taxon>
        <taxon>Magnoliopsida</taxon>
        <taxon>eudicotyledons</taxon>
        <taxon>Gunneridae</taxon>
        <taxon>Pentapetalae</taxon>
        <taxon>rosids</taxon>
        <taxon>fabids</taxon>
        <taxon>Rosales</taxon>
        <taxon>Rosaceae</taxon>
        <taxon>Amygdaloideae</taxon>
        <taxon>Amygdaleae</taxon>
        <taxon>Prunus</taxon>
    </lineage>
</organism>
<dbReference type="AlphaFoldDB" id="A0AAD4VWX7"/>
<dbReference type="EMBL" id="JAJFAZ020000004">
    <property type="protein sequence ID" value="KAI5332173.1"/>
    <property type="molecule type" value="Genomic_DNA"/>
</dbReference>
<evidence type="ECO:0000313" key="1">
    <source>
        <dbReference type="EMBL" id="KAI5332173.1"/>
    </source>
</evidence>
<protein>
    <submittedName>
        <fullName evidence="1">Uncharacterized protein</fullName>
    </submittedName>
</protein>
<accession>A0AAD4VWX7</accession>
<sequence>MEMQKKKVGLDVRLEVKGTFTAYSPVISDTLLEIGRPMEYMVLNFLCRLTVTAKFVGQYIKARKKGLK</sequence>
<evidence type="ECO:0000313" key="2">
    <source>
        <dbReference type="Proteomes" id="UP001054821"/>
    </source>
</evidence>
<reference evidence="1 2" key="1">
    <citation type="journal article" date="2022" name="G3 (Bethesda)">
        <title>Whole-genome sequence and methylome profiling of the almond [Prunus dulcis (Mill.) D.A. Webb] cultivar 'Nonpareil'.</title>
        <authorList>
            <person name="D'Amico-Willman K.M."/>
            <person name="Ouma W.Z."/>
            <person name="Meulia T."/>
            <person name="Sideli G.M."/>
            <person name="Gradziel T.M."/>
            <person name="Fresnedo-Ramirez J."/>
        </authorList>
    </citation>
    <scope>NUCLEOTIDE SEQUENCE [LARGE SCALE GENOMIC DNA]</scope>
    <source>
        <strain evidence="1">Clone GOH B32 T37-40</strain>
    </source>
</reference>
<gene>
    <name evidence="1" type="ORF">L3X38_022302</name>
</gene>
<comment type="caution">
    <text evidence="1">The sequence shown here is derived from an EMBL/GenBank/DDBJ whole genome shotgun (WGS) entry which is preliminary data.</text>
</comment>
<proteinExistence type="predicted"/>
<keyword evidence="2" id="KW-1185">Reference proteome</keyword>
<dbReference type="Proteomes" id="UP001054821">
    <property type="component" value="Chromosome 4"/>
</dbReference>
<name>A0AAD4VWX7_PRUDU</name>